<comment type="subcellular location">
    <subcellularLocation>
        <location evidence="1">Membrane</location>
        <topology evidence="1">Multi-pass membrane protein</topology>
    </subcellularLocation>
</comment>
<dbReference type="GO" id="GO:0015276">
    <property type="term" value="F:ligand-gated monoatomic ion channel activity"/>
    <property type="evidence" value="ECO:0007669"/>
    <property type="project" value="InterPro"/>
</dbReference>
<comment type="caution">
    <text evidence="12">The sequence shown here is derived from an EMBL/GenBank/DDBJ whole genome shotgun (WGS) entry which is preliminary data.</text>
</comment>
<dbReference type="AlphaFoldDB" id="A0AAV2QN80"/>
<dbReference type="InterPro" id="IPR019594">
    <property type="entry name" value="Glu/Gly-bd"/>
</dbReference>
<sequence>RMLLMCQDSRRNIHLSTSKPFIGKMHNLGLWNIQRFSSWDKVFPDRFSNFAGTTLHVSSNIDDIPFVFMAENEFRGVSKNIMDALGTSLNFTYTLIEGFSDGNWGGSQENGVWKGMLGDVFR</sequence>
<dbReference type="SUPFAM" id="SSF53850">
    <property type="entry name" value="Periplasmic binding protein-like II"/>
    <property type="match status" value="1"/>
</dbReference>
<evidence type="ECO:0000256" key="4">
    <source>
        <dbReference type="ARBA" id="ARBA00022989"/>
    </source>
</evidence>
<keyword evidence="5" id="KW-0406">Ion transport</keyword>
<evidence type="ECO:0000256" key="3">
    <source>
        <dbReference type="ARBA" id="ARBA00022692"/>
    </source>
</evidence>
<feature type="non-terminal residue" evidence="12">
    <location>
        <position position="1"/>
    </location>
</feature>
<keyword evidence="7" id="KW-0675">Receptor</keyword>
<feature type="non-terminal residue" evidence="12">
    <location>
        <position position="122"/>
    </location>
</feature>
<dbReference type="SMART" id="SM00918">
    <property type="entry name" value="Lig_chan-Glu_bd"/>
    <property type="match status" value="1"/>
</dbReference>
<name>A0AAV2QN80_MEGNR</name>
<keyword evidence="6" id="KW-0472">Membrane</keyword>
<reference evidence="12 13" key="1">
    <citation type="submission" date="2024-05" db="EMBL/GenBank/DDBJ databases">
        <authorList>
            <person name="Wallberg A."/>
        </authorList>
    </citation>
    <scope>NUCLEOTIDE SEQUENCE [LARGE SCALE GENOMIC DNA]</scope>
</reference>
<evidence type="ECO:0000259" key="11">
    <source>
        <dbReference type="SMART" id="SM00918"/>
    </source>
</evidence>
<evidence type="ECO:0000256" key="2">
    <source>
        <dbReference type="ARBA" id="ARBA00022448"/>
    </source>
</evidence>
<dbReference type="Proteomes" id="UP001497623">
    <property type="component" value="Unassembled WGS sequence"/>
</dbReference>
<dbReference type="GO" id="GO:0016020">
    <property type="term" value="C:membrane"/>
    <property type="evidence" value="ECO:0007669"/>
    <property type="project" value="UniProtKB-SubCell"/>
</dbReference>
<accession>A0AAV2QN80</accession>
<evidence type="ECO:0000256" key="6">
    <source>
        <dbReference type="ARBA" id="ARBA00023136"/>
    </source>
</evidence>
<evidence type="ECO:0000313" key="12">
    <source>
        <dbReference type="EMBL" id="CAL4093281.1"/>
    </source>
</evidence>
<keyword evidence="13" id="KW-1185">Reference proteome</keyword>
<evidence type="ECO:0000256" key="9">
    <source>
        <dbReference type="ARBA" id="ARBA00023286"/>
    </source>
</evidence>
<gene>
    <name evidence="12" type="ORF">MNOR_LOCUS14782</name>
</gene>
<keyword evidence="9" id="KW-1071">Ligand-gated ion channel</keyword>
<evidence type="ECO:0000256" key="8">
    <source>
        <dbReference type="ARBA" id="ARBA00023180"/>
    </source>
</evidence>
<evidence type="ECO:0000256" key="10">
    <source>
        <dbReference type="ARBA" id="ARBA00023303"/>
    </source>
</evidence>
<keyword evidence="10" id="KW-0407">Ion channel</keyword>
<evidence type="ECO:0000256" key="5">
    <source>
        <dbReference type="ARBA" id="ARBA00023065"/>
    </source>
</evidence>
<dbReference type="Gene3D" id="3.40.190.10">
    <property type="entry name" value="Periplasmic binding protein-like II"/>
    <property type="match status" value="1"/>
</dbReference>
<evidence type="ECO:0000313" key="13">
    <source>
        <dbReference type="Proteomes" id="UP001497623"/>
    </source>
</evidence>
<keyword evidence="2" id="KW-0813">Transport</keyword>
<evidence type="ECO:0000256" key="7">
    <source>
        <dbReference type="ARBA" id="ARBA00023170"/>
    </source>
</evidence>
<proteinExistence type="predicted"/>
<evidence type="ECO:0000256" key="1">
    <source>
        <dbReference type="ARBA" id="ARBA00004141"/>
    </source>
</evidence>
<dbReference type="EMBL" id="CAXKWB010009023">
    <property type="protein sequence ID" value="CAL4093281.1"/>
    <property type="molecule type" value="Genomic_DNA"/>
</dbReference>
<organism evidence="12 13">
    <name type="scientific">Meganyctiphanes norvegica</name>
    <name type="common">Northern krill</name>
    <name type="synonym">Thysanopoda norvegica</name>
    <dbReference type="NCBI Taxonomy" id="48144"/>
    <lineage>
        <taxon>Eukaryota</taxon>
        <taxon>Metazoa</taxon>
        <taxon>Ecdysozoa</taxon>
        <taxon>Arthropoda</taxon>
        <taxon>Crustacea</taxon>
        <taxon>Multicrustacea</taxon>
        <taxon>Malacostraca</taxon>
        <taxon>Eumalacostraca</taxon>
        <taxon>Eucarida</taxon>
        <taxon>Euphausiacea</taxon>
        <taxon>Euphausiidae</taxon>
        <taxon>Meganyctiphanes</taxon>
    </lineage>
</organism>
<keyword evidence="3" id="KW-0812">Transmembrane</keyword>
<protein>
    <recommendedName>
        <fullName evidence="11">Ionotropic glutamate receptor L-glutamate and glycine-binding domain-containing protein</fullName>
    </recommendedName>
</protein>
<keyword evidence="8" id="KW-0325">Glycoprotein</keyword>
<keyword evidence="4" id="KW-1133">Transmembrane helix</keyword>
<feature type="domain" description="Ionotropic glutamate receptor L-glutamate and glycine-binding" evidence="11">
    <location>
        <begin position="65"/>
        <end position="122"/>
    </location>
</feature>